<accession>A0A1G9KND7</accession>
<dbReference type="Proteomes" id="UP000199382">
    <property type="component" value="Unassembled WGS sequence"/>
</dbReference>
<dbReference type="AlphaFoldDB" id="A0A1G9KND7"/>
<organism evidence="2 3">
    <name type="scientific">Aliiruegeria lutimaris</name>
    <dbReference type="NCBI Taxonomy" id="571298"/>
    <lineage>
        <taxon>Bacteria</taxon>
        <taxon>Pseudomonadati</taxon>
        <taxon>Pseudomonadota</taxon>
        <taxon>Alphaproteobacteria</taxon>
        <taxon>Rhodobacterales</taxon>
        <taxon>Roseobacteraceae</taxon>
        <taxon>Aliiruegeria</taxon>
    </lineage>
</organism>
<reference evidence="2 3" key="1">
    <citation type="submission" date="2016-10" db="EMBL/GenBank/DDBJ databases">
        <authorList>
            <person name="de Groot N.N."/>
        </authorList>
    </citation>
    <scope>NUCLEOTIDE SEQUENCE [LARGE SCALE GENOMIC DNA]</scope>
    <source>
        <strain evidence="2 3">DSM 25294</strain>
    </source>
</reference>
<sequence>MSDGAATKASWNCSVRESVPGTPLARKGGNDRNLALYFVFMPPERAEANRNANVRKMLRAPDARVIMDVWGGNHGRGEILP</sequence>
<proteinExistence type="predicted"/>
<dbReference type="EMBL" id="FNEK01000090">
    <property type="protein sequence ID" value="SDL51024.1"/>
    <property type="molecule type" value="Genomic_DNA"/>
</dbReference>
<name>A0A1G9KND7_9RHOB</name>
<keyword evidence="3" id="KW-1185">Reference proteome</keyword>
<dbReference type="STRING" id="571298.SAMN04488026_109011"/>
<feature type="region of interest" description="Disordered" evidence="1">
    <location>
        <begin position="1"/>
        <end position="29"/>
    </location>
</feature>
<evidence type="ECO:0000313" key="2">
    <source>
        <dbReference type="EMBL" id="SDL51024.1"/>
    </source>
</evidence>
<gene>
    <name evidence="2" type="ORF">SAMN04488026_109011</name>
</gene>
<protein>
    <submittedName>
        <fullName evidence="2">Uncharacterized protein</fullName>
    </submittedName>
</protein>
<evidence type="ECO:0000313" key="3">
    <source>
        <dbReference type="Proteomes" id="UP000199382"/>
    </source>
</evidence>
<evidence type="ECO:0000256" key="1">
    <source>
        <dbReference type="SAM" id="MobiDB-lite"/>
    </source>
</evidence>